<evidence type="ECO:0000313" key="2">
    <source>
        <dbReference type="Proteomes" id="UP001237823"/>
    </source>
</evidence>
<name>A0ABT7TB54_9MICO</name>
<proteinExistence type="predicted"/>
<dbReference type="EMBL" id="JAUCML010000009">
    <property type="protein sequence ID" value="MDM7886172.1"/>
    <property type="molecule type" value="Genomic_DNA"/>
</dbReference>
<comment type="caution">
    <text evidence="1">The sequence shown here is derived from an EMBL/GenBank/DDBJ whole genome shotgun (WGS) entry which is preliminary data.</text>
</comment>
<protein>
    <submittedName>
        <fullName evidence="1">Uncharacterized protein</fullName>
    </submittedName>
</protein>
<dbReference type="Pfam" id="PF13692">
    <property type="entry name" value="Glyco_trans_1_4"/>
    <property type="match status" value="1"/>
</dbReference>
<dbReference type="Gene3D" id="3.40.50.2000">
    <property type="entry name" value="Glycogen Phosphorylase B"/>
    <property type="match status" value="2"/>
</dbReference>
<dbReference type="Proteomes" id="UP001237823">
    <property type="component" value="Unassembled WGS sequence"/>
</dbReference>
<keyword evidence="2" id="KW-1185">Reference proteome</keyword>
<organism evidence="1 2">
    <name type="scientific">Curtobacterium citri</name>
    <dbReference type="NCBI Taxonomy" id="3055139"/>
    <lineage>
        <taxon>Bacteria</taxon>
        <taxon>Bacillati</taxon>
        <taxon>Actinomycetota</taxon>
        <taxon>Actinomycetes</taxon>
        <taxon>Micrococcales</taxon>
        <taxon>Microbacteriaceae</taxon>
        <taxon>Curtobacterium</taxon>
    </lineage>
</organism>
<sequence length="343" mass="37592">MKALSGTIEDDAAPRVLMSPGPGDAMPNPYNRLLVESISSGASVRPFTWRSALFARYDVLHLHWPEALIFSTSRLRANLKISLLRLLMIRLRLSSSVVVWTVHNELPHEEVPHRAARALDAMTSATSARIHLNRTSAVSDAFISRKGRDVVIPHGTYPGGDPGMVAPQEGALLFFGSIRPYKGIDRLLAAFRDVHAVARLRVIGQASDRVLADRLKNLASADERVSLSFRYFDDCDLDEEIAHAAGVVLPYSAMTNSGVALLALSRDRPILAPAVPAILELQEEVGADWVSTFEGAVSGNDLEEFLVTLRSPRAASPDLQGRDWEAIAALHLRLYHELIRDAA</sequence>
<accession>A0ABT7TB54</accession>
<gene>
    <name evidence="1" type="ORF">QUG92_13750</name>
</gene>
<evidence type="ECO:0000313" key="1">
    <source>
        <dbReference type="EMBL" id="MDM7886172.1"/>
    </source>
</evidence>
<dbReference type="SUPFAM" id="SSF53756">
    <property type="entry name" value="UDP-Glycosyltransferase/glycogen phosphorylase"/>
    <property type="match status" value="1"/>
</dbReference>
<dbReference type="RefSeq" id="WP_289459449.1">
    <property type="nucleotide sequence ID" value="NZ_JAUCML010000009.1"/>
</dbReference>
<reference evidence="1 2" key="1">
    <citation type="submission" date="2023-06" db="EMBL/GenBank/DDBJ databases">
        <authorList>
            <person name="Feng G."/>
            <person name="Li J."/>
            <person name="Zhu H."/>
        </authorList>
    </citation>
    <scope>NUCLEOTIDE SEQUENCE [LARGE SCALE GENOMIC DNA]</scope>
    <source>
        <strain evidence="1 2">RHCKG23</strain>
    </source>
</reference>